<keyword evidence="2" id="KW-1185">Reference proteome</keyword>
<gene>
    <name evidence="1" type="ORF">A0U93_10875</name>
</gene>
<dbReference type="STRING" id="320497.A0U93_10875"/>
<name>A0A1U9KRT7_9PROT</name>
<evidence type="ECO:0000313" key="2">
    <source>
        <dbReference type="Proteomes" id="UP000188604"/>
    </source>
</evidence>
<dbReference type="KEGG" id="nch:A0U93_10875"/>
<evidence type="ECO:0000313" key="1">
    <source>
        <dbReference type="EMBL" id="AQS88360.1"/>
    </source>
</evidence>
<proteinExistence type="predicted"/>
<dbReference type="EMBL" id="CP014691">
    <property type="protein sequence ID" value="AQS88360.1"/>
    <property type="molecule type" value="Genomic_DNA"/>
</dbReference>
<dbReference type="Proteomes" id="UP000188604">
    <property type="component" value="Chromosome"/>
</dbReference>
<organism evidence="1 2">
    <name type="scientific">Neoasaia chiangmaiensis</name>
    <dbReference type="NCBI Taxonomy" id="320497"/>
    <lineage>
        <taxon>Bacteria</taxon>
        <taxon>Pseudomonadati</taxon>
        <taxon>Pseudomonadota</taxon>
        <taxon>Alphaproteobacteria</taxon>
        <taxon>Acetobacterales</taxon>
        <taxon>Acetobacteraceae</taxon>
        <taxon>Neoasaia</taxon>
    </lineage>
</organism>
<sequence length="64" mass="6929">MFVSDQQPASDDPSMRHDVRNMLATALLAADLLSAHADPAVRRQAETIIAAIESATARLKGQRK</sequence>
<reference evidence="1 2" key="1">
    <citation type="submission" date="2016-03" db="EMBL/GenBank/DDBJ databases">
        <title>Acetic acid bacteria sequencing.</title>
        <authorList>
            <person name="Brandt J."/>
            <person name="Jakob F."/>
            <person name="Vogel R.F."/>
        </authorList>
    </citation>
    <scope>NUCLEOTIDE SEQUENCE [LARGE SCALE GENOMIC DNA]</scope>
    <source>
        <strain evidence="1 2">NBRC 101099</strain>
    </source>
</reference>
<dbReference type="AlphaFoldDB" id="A0A1U9KRT7"/>
<accession>A0A1U9KRT7</accession>
<protein>
    <submittedName>
        <fullName evidence="1">Uncharacterized protein</fullName>
    </submittedName>
</protein>